<dbReference type="PANTHER" id="PTHR43356">
    <property type="entry name" value="PHOSPHATE ACETYLTRANSFERASE"/>
    <property type="match status" value="1"/>
</dbReference>
<dbReference type="KEGG" id="pbap:Pla133_44850"/>
<gene>
    <name evidence="10" type="primary">eutD</name>
    <name evidence="10" type="ORF">Pla133_44850</name>
</gene>
<dbReference type="RefSeq" id="WP_419191829.1">
    <property type="nucleotide sequence ID" value="NZ_CP036287.1"/>
</dbReference>
<evidence type="ECO:0000256" key="5">
    <source>
        <dbReference type="ARBA" id="ARBA00021528"/>
    </source>
</evidence>
<evidence type="ECO:0000313" key="10">
    <source>
        <dbReference type="EMBL" id="QDU69366.1"/>
    </source>
</evidence>
<keyword evidence="7" id="KW-0012">Acyltransferase</keyword>
<dbReference type="InterPro" id="IPR050500">
    <property type="entry name" value="Phos_Acetyltrans/Butyryltrans"/>
</dbReference>
<proteinExistence type="inferred from homology"/>
<dbReference type="EMBL" id="CP036287">
    <property type="protein sequence ID" value="QDU69366.1"/>
    <property type="molecule type" value="Genomic_DNA"/>
</dbReference>
<reference evidence="10 11" key="1">
    <citation type="submission" date="2019-02" db="EMBL/GenBank/DDBJ databases">
        <title>Deep-cultivation of Planctomycetes and their phenomic and genomic characterization uncovers novel biology.</title>
        <authorList>
            <person name="Wiegand S."/>
            <person name="Jogler M."/>
            <person name="Boedeker C."/>
            <person name="Pinto D."/>
            <person name="Vollmers J."/>
            <person name="Rivas-Marin E."/>
            <person name="Kohn T."/>
            <person name="Peeters S.H."/>
            <person name="Heuer A."/>
            <person name="Rast P."/>
            <person name="Oberbeckmann S."/>
            <person name="Bunk B."/>
            <person name="Jeske O."/>
            <person name="Meyerdierks A."/>
            <person name="Storesund J.E."/>
            <person name="Kallscheuer N."/>
            <person name="Luecker S."/>
            <person name="Lage O.M."/>
            <person name="Pohl T."/>
            <person name="Merkel B.J."/>
            <person name="Hornburger P."/>
            <person name="Mueller R.-W."/>
            <person name="Bruemmer F."/>
            <person name="Labrenz M."/>
            <person name="Spormann A.M."/>
            <person name="Op den Camp H."/>
            <person name="Overmann J."/>
            <person name="Amann R."/>
            <person name="Jetten M.S.M."/>
            <person name="Mascher T."/>
            <person name="Medema M.H."/>
            <person name="Devos D.P."/>
            <person name="Kaster A.-K."/>
            <person name="Ovreas L."/>
            <person name="Rohde M."/>
            <person name="Galperin M.Y."/>
            <person name="Jogler C."/>
        </authorList>
    </citation>
    <scope>NUCLEOTIDE SEQUENCE [LARGE SCALE GENOMIC DNA]</scope>
    <source>
        <strain evidence="10 11">Pla133</strain>
    </source>
</reference>
<evidence type="ECO:0000256" key="6">
    <source>
        <dbReference type="ARBA" id="ARBA00022679"/>
    </source>
</evidence>
<organism evidence="10 11">
    <name type="scientific">Engelhardtia mirabilis</name>
    <dbReference type="NCBI Taxonomy" id="2528011"/>
    <lineage>
        <taxon>Bacteria</taxon>
        <taxon>Pseudomonadati</taxon>
        <taxon>Planctomycetota</taxon>
        <taxon>Planctomycetia</taxon>
        <taxon>Planctomycetia incertae sedis</taxon>
        <taxon>Engelhardtia</taxon>
    </lineage>
</organism>
<dbReference type="NCBIfam" id="NF007233">
    <property type="entry name" value="PRK09653.1"/>
    <property type="match status" value="1"/>
</dbReference>
<dbReference type="NCBIfam" id="TIGR00651">
    <property type="entry name" value="pta"/>
    <property type="match status" value="1"/>
</dbReference>
<dbReference type="Gene3D" id="3.40.50.10950">
    <property type="match status" value="1"/>
</dbReference>
<dbReference type="AlphaFoldDB" id="A0A518BQZ3"/>
<dbReference type="EC" id="2.3.1.8" evidence="4"/>
<keyword evidence="6" id="KW-0808">Transferase</keyword>
<dbReference type="InterPro" id="IPR012147">
    <property type="entry name" value="P_Ac_Bu_trans"/>
</dbReference>
<dbReference type="PIRSF" id="PIRSF000428">
    <property type="entry name" value="P_Ac_trans"/>
    <property type="match status" value="1"/>
</dbReference>
<sequence length="327" mass="34127">MGPLSDKVLTPDQVLGELRERARRRGARIVLPEAGDPRVVKAAARLAREGLAEPVLIRATGMDTPPAGVEVIDVATDPRRAKFEAELVGLRKHRGLTAEQAAEHLANPLVFAAFMIRSGDCAGGVAGSQAATADVIRAGLWVLGTAPGVKTVSSCFLMLTAQGPLTFADCGVVPDPTPEQLADIAMASAESHRRLTGDAPRVALISFSTKGSAEHAHVDRVREAGRILRGRSPSFTFDDELQIDAAIVPGVAERKAPRSPLGGRANVLVFPDLDAGNAAYKLTQRLAGATALGPLVQGLAAPFMDLSRGCASDDIVDVACIASVLGE</sequence>
<dbReference type="SUPFAM" id="SSF53659">
    <property type="entry name" value="Isocitrate/Isopropylmalate dehydrogenase-like"/>
    <property type="match status" value="1"/>
</dbReference>
<comment type="catalytic activity">
    <reaction evidence="1">
        <text>acetyl-CoA + phosphate = acetyl phosphate + CoA</text>
        <dbReference type="Rhea" id="RHEA:19521"/>
        <dbReference type="ChEBI" id="CHEBI:22191"/>
        <dbReference type="ChEBI" id="CHEBI:43474"/>
        <dbReference type="ChEBI" id="CHEBI:57287"/>
        <dbReference type="ChEBI" id="CHEBI:57288"/>
        <dbReference type="EC" id="2.3.1.8"/>
    </reaction>
</comment>
<accession>A0A518BQZ3</accession>
<evidence type="ECO:0000256" key="3">
    <source>
        <dbReference type="ARBA" id="ARBA00005656"/>
    </source>
</evidence>
<dbReference type="InterPro" id="IPR004614">
    <property type="entry name" value="P_AcTrfase"/>
</dbReference>
<evidence type="ECO:0000256" key="4">
    <source>
        <dbReference type="ARBA" id="ARBA00012707"/>
    </source>
</evidence>
<evidence type="ECO:0000313" key="11">
    <source>
        <dbReference type="Proteomes" id="UP000316921"/>
    </source>
</evidence>
<comment type="pathway">
    <text evidence="2">Metabolic intermediate biosynthesis; acetyl-CoA biosynthesis; acetyl-CoA from acetate: step 2/2.</text>
</comment>
<name>A0A518BQZ3_9BACT</name>
<dbReference type="PANTHER" id="PTHR43356:SF3">
    <property type="entry name" value="PHOSPHATE ACETYLTRANSFERASE"/>
    <property type="match status" value="1"/>
</dbReference>
<evidence type="ECO:0000259" key="9">
    <source>
        <dbReference type="Pfam" id="PF01515"/>
    </source>
</evidence>
<feature type="domain" description="Phosphate acetyl/butaryl transferase" evidence="9">
    <location>
        <begin position="16"/>
        <end position="322"/>
    </location>
</feature>
<comment type="similarity">
    <text evidence="3">Belongs to the phosphate acetyltransferase and butyryltransferase family.</text>
</comment>
<dbReference type="Proteomes" id="UP000316921">
    <property type="component" value="Chromosome"/>
</dbReference>
<evidence type="ECO:0000256" key="8">
    <source>
        <dbReference type="ARBA" id="ARBA00031108"/>
    </source>
</evidence>
<evidence type="ECO:0000256" key="7">
    <source>
        <dbReference type="ARBA" id="ARBA00023315"/>
    </source>
</evidence>
<protein>
    <recommendedName>
        <fullName evidence="5">Phosphate acetyltransferase</fullName>
        <ecNumber evidence="4">2.3.1.8</ecNumber>
    </recommendedName>
    <alternativeName>
        <fullName evidence="8">Phosphotransacetylase</fullName>
    </alternativeName>
</protein>
<evidence type="ECO:0000256" key="1">
    <source>
        <dbReference type="ARBA" id="ARBA00000705"/>
    </source>
</evidence>
<evidence type="ECO:0000256" key="2">
    <source>
        <dbReference type="ARBA" id="ARBA00004989"/>
    </source>
</evidence>
<dbReference type="Gene3D" id="3.40.50.10750">
    <property type="entry name" value="Isocitrate/Isopropylmalate dehydrogenase-like"/>
    <property type="match status" value="1"/>
</dbReference>
<keyword evidence="11" id="KW-1185">Reference proteome</keyword>
<dbReference type="GO" id="GO:0008959">
    <property type="term" value="F:phosphate acetyltransferase activity"/>
    <property type="evidence" value="ECO:0007669"/>
    <property type="project" value="UniProtKB-EC"/>
</dbReference>
<dbReference type="Pfam" id="PF01515">
    <property type="entry name" value="PTA_PTB"/>
    <property type="match status" value="1"/>
</dbReference>
<dbReference type="InterPro" id="IPR042112">
    <property type="entry name" value="P_AcTrfase_dom2"/>
</dbReference>
<dbReference type="InterPro" id="IPR042113">
    <property type="entry name" value="P_AcTrfase_dom1"/>
</dbReference>
<dbReference type="InterPro" id="IPR002505">
    <property type="entry name" value="PTA_PTB"/>
</dbReference>